<dbReference type="SUPFAM" id="SSF53474">
    <property type="entry name" value="alpha/beta-Hydrolases"/>
    <property type="match status" value="1"/>
</dbReference>
<organism evidence="2 3">
    <name type="scientific">Belliella calami</name>
    <dbReference type="NCBI Taxonomy" id="2923436"/>
    <lineage>
        <taxon>Bacteria</taxon>
        <taxon>Pseudomonadati</taxon>
        <taxon>Bacteroidota</taxon>
        <taxon>Cytophagia</taxon>
        <taxon>Cytophagales</taxon>
        <taxon>Cyclobacteriaceae</taxon>
        <taxon>Belliella</taxon>
    </lineage>
</organism>
<dbReference type="RefSeq" id="WP_241273697.1">
    <property type="nucleotide sequence ID" value="NZ_JAKZGS010000002.1"/>
</dbReference>
<evidence type="ECO:0000313" key="3">
    <source>
        <dbReference type="Proteomes" id="UP001165488"/>
    </source>
</evidence>
<dbReference type="Pfam" id="PF12146">
    <property type="entry name" value="Hydrolase_4"/>
    <property type="match status" value="1"/>
</dbReference>
<dbReference type="Gene3D" id="3.40.50.1820">
    <property type="entry name" value="alpha/beta hydrolase"/>
    <property type="match status" value="1"/>
</dbReference>
<evidence type="ECO:0000313" key="2">
    <source>
        <dbReference type="EMBL" id="MCH7397196.1"/>
    </source>
</evidence>
<dbReference type="PANTHER" id="PTHR11614">
    <property type="entry name" value="PHOSPHOLIPASE-RELATED"/>
    <property type="match status" value="1"/>
</dbReference>
<dbReference type="Proteomes" id="UP001165488">
    <property type="component" value="Unassembled WGS sequence"/>
</dbReference>
<accession>A0ABS9UKS1</accession>
<protein>
    <submittedName>
        <fullName evidence="2">Lysophospholipase</fullName>
    </submittedName>
</protein>
<dbReference type="InterPro" id="IPR022742">
    <property type="entry name" value="Hydrolase_4"/>
</dbReference>
<feature type="domain" description="Serine aminopeptidase S33" evidence="1">
    <location>
        <begin position="26"/>
        <end position="260"/>
    </location>
</feature>
<sequence>MNHLESTYTTHDNKMLFLQAWMPEVPRAALLLVHGLGEHSSRYQHFAEILVASGIAVFTFDGRGHGKSSLPKPTAYFSSHEDYLKDIDALLGKVKAYCADVPLFIFGHSMGGGMVAKYCIDYQPALTGVILSSASLKPSDSISKILIKVSSFVSMLAPKLKTFKLDSSTISHDLEEVRKYNEDPMVYSDAIPARTGYELLRMMKGIKLNLNKFKNPVLLIHGTADQLTDPIGSEEFFRKANVEDKTYTRYEGLYHELINEFEKEKVIKDVIEWIAIRIEKT</sequence>
<dbReference type="EMBL" id="JAKZGS010000002">
    <property type="protein sequence ID" value="MCH7397196.1"/>
    <property type="molecule type" value="Genomic_DNA"/>
</dbReference>
<name>A0ABS9UKS1_9BACT</name>
<dbReference type="InterPro" id="IPR051044">
    <property type="entry name" value="MAG_DAG_Lipase"/>
</dbReference>
<keyword evidence="3" id="KW-1185">Reference proteome</keyword>
<comment type="caution">
    <text evidence="2">The sequence shown here is derived from an EMBL/GenBank/DDBJ whole genome shotgun (WGS) entry which is preliminary data.</text>
</comment>
<proteinExistence type="predicted"/>
<reference evidence="2" key="1">
    <citation type="submission" date="2022-03" db="EMBL/GenBank/DDBJ databases">
        <title>De novo assembled genomes of Belliella spp. (Cyclobacteriaceae) strains.</title>
        <authorList>
            <person name="Szabo A."/>
            <person name="Korponai K."/>
            <person name="Felfoldi T."/>
        </authorList>
    </citation>
    <scope>NUCLEOTIDE SEQUENCE</scope>
    <source>
        <strain evidence="2">DSM 107340</strain>
    </source>
</reference>
<gene>
    <name evidence="2" type="ORF">MM236_04310</name>
</gene>
<evidence type="ECO:0000259" key="1">
    <source>
        <dbReference type="Pfam" id="PF12146"/>
    </source>
</evidence>
<dbReference type="InterPro" id="IPR029058">
    <property type="entry name" value="AB_hydrolase_fold"/>
</dbReference>